<reference evidence="1 2" key="1">
    <citation type="submission" date="2016-10" db="EMBL/GenBank/DDBJ databases">
        <title>Draft Genome sequence of Roseomonas sp. strain M3.</title>
        <authorList>
            <person name="Subhash Y."/>
            <person name="Lee S."/>
        </authorList>
    </citation>
    <scope>NUCLEOTIDE SEQUENCE [LARGE SCALE GENOMIC DNA]</scope>
    <source>
        <strain evidence="1 2">M3</strain>
    </source>
</reference>
<dbReference type="EMBL" id="MLCO01000089">
    <property type="protein sequence ID" value="ONG54056.1"/>
    <property type="molecule type" value="Genomic_DNA"/>
</dbReference>
<evidence type="ECO:0000313" key="1">
    <source>
        <dbReference type="EMBL" id="ONG54056.1"/>
    </source>
</evidence>
<keyword evidence="2" id="KW-1185">Reference proteome</keyword>
<comment type="caution">
    <text evidence="1">The sequence shown here is derived from an EMBL/GenBank/DDBJ whole genome shotgun (WGS) entry which is preliminary data.</text>
</comment>
<dbReference type="Proteomes" id="UP000188879">
    <property type="component" value="Unassembled WGS sequence"/>
</dbReference>
<proteinExistence type="predicted"/>
<dbReference type="OrthoDB" id="175771at2"/>
<organism evidence="1 2">
    <name type="scientific">Teichococcus deserti</name>
    <dbReference type="NCBI Taxonomy" id="1817963"/>
    <lineage>
        <taxon>Bacteria</taxon>
        <taxon>Pseudomonadati</taxon>
        <taxon>Pseudomonadota</taxon>
        <taxon>Alphaproteobacteria</taxon>
        <taxon>Acetobacterales</taxon>
        <taxon>Roseomonadaceae</taxon>
        <taxon>Roseomonas</taxon>
    </lineage>
</organism>
<name>A0A1V2H2S1_9PROT</name>
<protein>
    <recommendedName>
        <fullName evidence="3">AlgX/AlgJ SGNH hydrolase-like domain-containing protein</fullName>
    </recommendedName>
</protein>
<accession>A0A1V2H2S1</accession>
<evidence type="ECO:0000313" key="2">
    <source>
        <dbReference type="Proteomes" id="UP000188879"/>
    </source>
</evidence>
<gene>
    <name evidence="1" type="ORF">BKE38_10855</name>
</gene>
<sequence>MQDLSELKLAGNVVFGQDGHLFLASDRHFTMDVLTGQKKTTERSLRNFKENLNRREVLSRRAGARYLHLVAPDKHVALRQHFPLSDFVVLGEQYRDHATPNFLYPVEELRAVGGGYSRTDTHWNVRGQIAIAGLLARSFELEPAEVAAAEAVLQRQIRPGTRPTAGDLGVKLTPPQTELMESYRVPWKIHSFSNEMQSGNDGRIRITFSESPHARGRLLIFGDSFIAQTQNALTAFFKEIVFCRTRFFHHEMVVATRPDYVLSENVERYLFAVGTDAEAPPMLLMAQLSGHQVSFTEQNLAAFGAIMAPRSRHYKDFVGKLYGAEAVAEPA</sequence>
<dbReference type="AlphaFoldDB" id="A0A1V2H2S1"/>
<evidence type="ECO:0008006" key="3">
    <source>
        <dbReference type="Google" id="ProtNLM"/>
    </source>
</evidence>
<dbReference type="RefSeq" id="WP_076957375.1">
    <property type="nucleotide sequence ID" value="NZ_MLCO01000089.1"/>
</dbReference>